<evidence type="ECO:0000256" key="1">
    <source>
        <dbReference type="ARBA" id="ARBA00022729"/>
    </source>
</evidence>
<protein>
    <recommendedName>
        <fullName evidence="5">IPT/TIG domain-containing protein</fullName>
    </recommendedName>
</protein>
<feature type="domain" description="IPT/TIG" evidence="5">
    <location>
        <begin position="925"/>
        <end position="1010"/>
    </location>
</feature>
<dbReference type="Proteomes" id="UP000178349">
    <property type="component" value="Unassembled WGS sequence"/>
</dbReference>
<evidence type="ECO:0000256" key="4">
    <source>
        <dbReference type="SAM" id="Phobius"/>
    </source>
</evidence>
<evidence type="ECO:0000313" key="7">
    <source>
        <dbReference type="Proteomes" id="UP000178349"/>
    </source>
</evidence>
<keyword evidence="1" id="KW-0732">Signal</keyword>
<dbReference type="SUPFAM" id="SSF81296">
    <property type="entry name" value="E set domains"/>
    <property type="match status" value="1"/>
</dbReference>
<evidence type="ECO:0000256" key="2">
    <source>
        <dbReference type="ARBA" id="ARBA00022737"/>
    </source>
</evidence>
<dbReference type="InterPro" id="IPR002909">
    <property type="entry name" value="IPT_dom"/>
</dbReference>
<dbReference type="InterPro" id="IPR013320">
    <property type="entry name" value="ConA-like_dom_sf"/>
</dbReference>
<comment type="caution">
    <text evidence="6">The sequence shown here is derived from an EMBL/GenBank/DDBJ whole genome shotgun (WGS) entry which is preliminary data.</text>
</comment>
<evidence type="ECO:0000256" key="3">
    <source>
        <dbReference type="ARBA" id="ARBA00023157"/>
    </source>
</evidence>
<accession>A0A1F6NR49</accession>
<feature type="transmembrane region" description="Helical" evidence="4">
    <location>
        <begin position="56"/>
        <end position="79"/>
    </location>
</feature>
<dbReference type="NCBIfam" id="TIGR02232">
    <property type="entry name" value="myxo_disulf_rpt"/>
    <property type="match status" value="1"/>
</dbReference>
<dbReference type="InterPro" id="IPR043993">
    <property type="entry name" value="T4SS_pilin"/>
</dbReference>
<organism evidence="6 7">
    <name type="scientific">Candidatus Magasanikbacteria bacterium RIFOXYC12_FULL_33_11</name>
    <dbReference type="NCBI Taxonomy" id="1798701"/>
    <lineage>
        <taxon>Bacteria</taxon>
        <taxon>Candidatus Magasanikiibacteriota</taxon>
    </lineage>
</organism>
<dbReference type="Pfam" id="PF13385">
    <property type="entry name" value="Laminin_G_3"/>
    <property type="match status" value="1"/>
</dbReference>
<keyword evidence="4" id="KW-0472">Membrane</keyword>
<dbReference type="EMBL" id="MFQW01000027">
    <property type="protein sequence ID" value="OGH86260.1"/>
    <property type="molecule type" value="Genomic_DNA"/>
</dbReference>
<keyword evidence="4" id="KW-1133">Transmembrane helix</keyword>
<dbReference type="Pfam" id="PF01833">
    <property type="entry name" value="TIG"/>
    <property type="match status" value="1"/>
</dbReference>
<evidence type="ECO:0000313" key="6">
    <source>
        <dbReference type="EMBL" id="OGH86260.1"/>
    </source>
</evidence>
<dbReference type="Gene3D" id="2.60.120.200">
    <property type="match status" value="1"/>
</dbReference>
<keyword evidence="4" id="KW-0812">Transmembrane</keyword>
<sequence>MKFFQNKNFKFLLLGFVFAFVLLGIFSVPVLAQNADTLGVDVIDQNVALGNSDLRVTVVKIINTVLGLLGIIAVVLVLYGGFTYMTAGGDDEKVSRARKILINSVIGLVIILSAFGITKFVLNKLSEATGLVTTDGIDTTLDGDCDTPGTDFYDTYHNTSYCQDHTNNYPEQSCSAKHFIVKSITPSTKEGDVLGMNNGIVRALFSKPIGSDIANAIKIEKDGNDITGEFEISFKENNYVIEAVPKANGACDIAHCLITGNYTVTVLQVKDKNGNELETTTDCGDFPNDASFQVGDETNFADTVAPIVNAVTLDNQTGESVRIVSGREYPVNIAMNDRENVDYGGGSYVVLTIFKEDSPENILKTYVNAPPVAQGSSQAFSFDYGYLVKADLVPNSNYVLNVAAHDIDSNIVNSQLKFQVVAANCDNGVKDGNETDIDSGGSCGGALGSVCSNQNQCSISLKCLDTNDNLCSGTGDCVCKKWPYIEKIEAMDGAPGNWITIQGRNFGNSDGEIYFNYNIDGEKVSVPVSLAQCLSNDVWHDSWVIAEVPEIPEGAGSVSPSISIRNSELSRGLSGTEDYPLYPNSLLEGRILNLHLDETEGTAISDTSGANNNLELVGNLKFNKAGKFSKAFDFDKDADSSGVEIVDSGFLRKTVAPGSTFDLAKGSVFAWIKKDAPSVYQDTIVSRSSTFGIFVSGNNLAVGEWYNDGRAGGRVIDSGVKVVDGEWHLVGLVFDGENRNLYVDGKLVFTVKTQFFTGNTDALTIGANNSGSAQFYKGFIDEVNIWNRVLSDIEVATLYHTPSVFNKFVDFSNDNFGPNLGLFKYNENKRPGLCAVNVEGQENVISAEPKTAVVATGKAFGDSQSGGRLVFGSTNSGIRNWSDQTIGSTVPFANPGKNAVYVEVNGQKSNTVIFNVLETNNTTFPVVTQVNPTETTPGSYITISGKDFGGGEGVVSLLNGSNFTDTQMPPVYCGTTWEDDQIIVKIPEDVATADYNIVVTRTDGKSSESNASIKIVEGNPLPSICKITPDSGSAPLPNGQYMTIKGDNLSANPEFYFWQDSASEDDYNTWLKNTEFQTIKAGKELKVKIPVDEATGLSMSSGPIVVSSNDQFSNGINYEVVDCRLPGQPDLSNSGFQCCQAGPEAGVWKDGSMICRDTLREAGYAWRFATGKIPERFEVLEQCEAGSNTVVPSPTPWSDRNSGKSTCINAQIQVVFSLPVDTSTVNTQNVKIFSCGGDFSAIDCNNETDVTSQFVIDSSVDNTLIFKLNGQDTLSTQTWYRVALSSELKSKKSVSEFGSTVEKNENLESTKSCDIAGGNYSYCFDFRTGGVDDICTLVGAGINPSEYTTRLLGVVQDVRWPLTYNLAQLFEDSNPNIHPKYFDVYGIANQECIVLNVDDKPWQWGPVAEDGNNPAATALKSKDDLENYQNSRGKVTAWENSSAGTPIYAKLNLENGQVGDTITVTSDILEDLDKVKPYTINSADDAFYTNAYSSYFQDGNFDFTIKFTLADIPTSTSGFAQDADRNWKRKSVVLLNNVLPHGNALITQFVSNDGTSKSAILNFKVTGRVDHDFDLYLDNQENILNIKSEDPGKVIVSLNDETISFDYSVVVNNSDLVIGTLMNSSHQSINNKYLFYGTINSLSLSHKEVTQAVDNIEAKSTIKVDLGNPQVVSKWPVCTEVCLNAEIGMEFNQIMLPSTYDDGGLRLFECANENCASASLTPVNFTISSLSNEKYLKFSSNNLATSTWYLVKVLNDKIYSSGGLKSSVEQLGSSAVSTEWKFKTKASSEPCVVNSVEVTPDPFVAYYVGQKNTYTVSARGEVDACSTKGQLLDPWDYGWQWSVEDPKVAEVTNFSISGNYNDNICTSSCLPAGSDITREESQNYAICGNGVVDSGEDCDIKISLEIPGVSCTYNCLRPGNSADSCGDGIIDYKVGEECDPATGDLSAQYCSGTCLRIGSTSSATGDINAPVCGSGSVTTGEDCDINDPNSKLKCSNSCLNLGTSLSQDWCDRNYVASNAQRRNACNKALSICGNNSVEAGEECEIGTDGADENTCDNRCLLKNVCNNFDLKQCNKGDEGCIDDCTWTGSSLSYSEPSVCGDGKNGIGEPSSIYFDGSDSRYNCELPVSQGGNALGSSPTQLVTALGNFEGGVSIEVVEKMTTKIFAKPINYYSSDLEGNKQITAVTGARGEGEYDLMCGYKEYDVALENTYNNCPNNPNNELGVATNSCCYNRPIRSGQYPAVNAGIGGGEAVCRNTYLEVDFDRQMDKLSFNDNILIIEGYDRNDGYVDYKCEEHGQKNITDQINSYLSIAPSEGVGFWGNIWNHVKSFFANLFSLKVFAAPVDENNHLSGDITWCATDIKLKTNIKYVYDYVAGAQGENKEYVSATQAGLILPELLDSNVYVLVILQGGKNGIKDSNGVGLKDTAQDSNDIKDSWLFKTGDQLCKIDHIDVSPVSKVFYSPNSSQEFTINVVSKNNGQLIVPVPDAYEWTYSWYPSENDIFNITNTDLKIIDISPKGVEGSIDALAKVEITKDIDTNKSQVGETFAKVFKLQAFFCSNPWPSHNTVLSDPSFRDVSLNGKFAEDKFNFSFLYCADEGNPLVISDDLPLFNDVVYVDNPEEYGLGDTSLRSYLLFSQDTTDAVGIQIFENTPDFKGQPRSLENWYIDKFGDLGDMKLTSVAGYEALSDNKNYYISVFDVDKTINSLGTVYNYVILFSLSDNSNRSSSLVFEQIINNLNFNTKMTEHNKCLPNSYSDSSIIRSDVGHNITNIDCQTDFDCRDGSGVSLIGTSGYCSNEKTKFYRDLNRLVGLRLSSFNLDKYFNSDFGKDTFVANLDSGSYITGYTTSKWQNSWGLLNSYAGTVAQDPINDWVGCGDNDSLTCWNVQEATYTCPQYSQVYEYQFVSSTKSYEIYAPFEYLQSSQDADFVNRYINQNKIKFGGLCKPGDIVSGNAGVCGDGVVNYASGEECEPPGSTKLFTYDSNGNICSADKRATATCNVNTCRWNLASSCESRATKCGNGIIEGLEVCDDGISNGSYGYCNERCTARVAYCGDSTKQDNEFCDKGESKYQTGYCELDKNREIITSGCFTDNDCKTNYTEVVEEVVSDCSVVDRNNNKYCTGDRRETVSCDLKNNNQDCHNVTNNNNSKCLEISTKVYNCVNETGALIYRPLSCSIDDNCLNFDGSKYIIEASREVSFEQDYGACKSPSDSTYDFKKANSCSFDCTATGGYCGDGITQWSFESCDDGNTNNNDLCKNDCTENVDPISDETTSVETASAYCGDGKISGTEQCDLGASQNGVACTPAYNNSCTYCSNTCVIKTVEASQRCGNGSIDKDASGNWLEACDYKLDANGNQTIVYTHDETQSSTISCSETQKGNYQCANNCQDLKNQCITCGVDVGLPQPQLAILNPLIKGTGNGYSLESQQLVTLYKKVVSNNPSDSRYNTLGYRSINYNFASSYIDPFSYYYLLKDAGATQPNLAKGIETNPMCNGDYKLFFNVISSSVAGGSNDPSYRVYNWVRGGYGDFFDYPVNGEDTNVKNDVIMSPAVPRGQIRIIVRSEVAPNDGYDFVGNFMFDNSRSFKNIKFANVSESNKCGNIEKNSSNYWVPAQNCIKYGGIAGNYNFSWVHPIIKTEETQIAAYTFDFNNFDFEQNDAIGFYVTSPNVQINSRLSDKVWVDVYLPKVEKDEPEESVYKPDHTFSISNAEISANEGAPYWHVFNFYVFTDKQVVIEPIGQNIQSHKISRTSGIGIDLDINHIITSIDSNITENYGGAIVTQECQMRDNIPNTQPCE</sequence>
<gene>
    <name evidence="6" type="ORF">A2493_00130</name>
</gene>
<dbReference type="InterPro" id="IPR011936">
    <property type="entry name" value="Myxo_disulph_rpt"/>
</dbReference>
<dbReference type="Pfam" id="PF18895">
    <property type="entry name" value="T4SS_pilin"/>
    <property type="match status" value="1"/>
</dbReference>
<evidence type="ECO:0000259" key="5">
    <source>
        <dbReference type="Pfam" id="PF01833"/>
    </source>
</evidence>
<dbReference type="Gene3D" id="2.60.40.10">
    <property type="entry name" value="Immunoglobulins"/>
    <property type="match status" value="4"/>
</dbReference>
<name>A0A1F6NR49_9BACT</name>
<dbReference type="SUPFAM" id="SSF49899">
    <property type="entry name" value="Concanavalin A-like lectins/glucanases"/>
    <property type="match status" value="1"/>
</dbReference>
<reference evidence="6 7" key="1">
    <citation type="journal article" date="2016" name="Nat. Commun.">
        <title>Thousands of microbial genomes shed light on interconnected biogeochemical processes in an aquifer system.</title>
        <authorList>
            <person name="Anantharaman K."/>
            <person name="Brown C.T."/>
            <person name="Hug L.A."/>
            <person name="Sharon I."/>
            <person name="Castelle C.J."/>
            <person name="Probst A.J."/>
            <person name="Thomas B.C."/>
            <person name="Singh A."/>
            <person name="Wilkins M.J."/>
            <person name="Karaoz U."/>
            <person name="Brodie E.L."/>
            <person name="Williams K.H."/>
            <person name="Hubbard S.S."/>
            <person name="Banfield J.F."/>
        </authorList>
    </citation>
    <scope>NUCLEOTIDE SEQUENCE [LARGE SCALE GENOMIC DNA]</scope>
</reference>
<dbReference type="InterPro" id="IPR014756">
    <property type="entry name" value="Ig_E-set"/>
</dbReference>
<feature type="transmembrane region" description="Helical" evidence="4">
    <location>
        <begin position="100"/>
        <end position="122"/>
    </location>
</feature>
<keyword evidence="2" id="KW-0677">Repeat</keyword>
<proteinExistence type="predicted"/>
<dbReference type="InterPro" id="IPR013783">
    <property type="entry name" value="Ig-like_fold"/>
</dbReference>
<keyword evidence="3" id="KW-1015">Disulfide bond</keyword>